<evidence type="ECO:0000313" key="3">
    <source>
        <dbReference type="Proteomes" id="UP000245956"/>
    </source>
</evidence>
<accession>A0A2U3E599</accession>
<feature type="region of interest" description="Disordered" evidence="1">
    <location>
        <begin position="245"/>
        <end position="290"/>
    </location>
</feature>
<evidence type="ECO:0000256" key="1">
    <source>
        <dbReference type="SAM" id="MobiDB-lite"/>
    </source>
</evidence>
<organism evidence="2 3">
    <name type="scientific">Purpureocillium lilacinum</name>
    <name type="common">Paecilomyces lilacinus</name>
    <dbReference type="NCBI Taxonomy" id="33203"/>
    <lineage>
        <taxon>Eukaryota</taxon>
        <taxon>Fungi</taxon>
        <taxon>Dikarya</taxon>
        <taxon>Ascomycota</taxon>
        <taxon>Pezizomycotina</taxon>
        <taxon>Sordariomycetes</taxon>
        <taxon>Hypocreomycetidae</taxon>
        <taxon>Hypocreales</taxon>
        <taxon>Ophiocordycipitaceae</taxon>
        <taxon>Purpureocillium</taxon>
    </lineage>
</organism>
<dbReference type="EMBL" id="LCWV01000011">
    <property type="protein sequence ID" value="PWI69688.1"/>
    <property type="molecule type" value="Genomic_DNA"/>
</dbReference>
<proteinExistence type="predicted"/>
<evidence type="ECO:0000313" key="2">
    <source>
        <dbReference type="EMBL" id="PWI69688.1"/>
    </source>
</evidence>
<protein>
    <submittedName>
        <fullName evidence="2">Uncharacterized protein</fullName>
    </submittedName>
</protein>
<sequence>MAGLGWFCVLQSQCRVGCKWLFPSNSWPADASITPSPQRLLADLLSWPSPCAPYEHSATYSQSKFRFFASTGSSPAAPAVNAQAPKLGWLASGFLRLTGPRISTPALTPTASTGTGTVGQTLAAPSDSQQRLWRPATDCLSCPWICWFGVRGRGTPRLDPASQHGVLRLPTYTHGHIRNQSQIKPRARDEPTNACTTGGAGFAVPSNRYRVRTLYDEQTGRMKPRERITHAAICLIAVPPLSQTAEAGPVSQRPPAPTCWRRSRGVSTASHPNIHRHLPGRPCQAFTNLPPTPSNAYGDVLV</sequence>
<comment type="caution">
    <text evidence="2">The sequence shown here is derived from an EMBL/GenBank/DDBJ whole genome shotgun (WGS) entry which is preliminary data.</text>
</comment>
<gene>
    <name evidence="2" type="ORF">PCL_00600</name>
</gene>
<dbReference type="AlphaFoldDB" id="A0A2U3E599"/>
<reference evidence="2 3" key="1">
    <citation type="journal article" date="2016" name="Front. Microbiol.">
        <title>Genome and transcriptome sequences reveal the specific parasitism of the nematophagous Purpureocillium lilacinum 36-1.</title>
        <authorList>
            <person name="Xie J."/>
            <person name="Li S."/>
            <person name="Mo C."/>
            <person name="Xiao X."/>
            <person name="Peng D."/>
            <person name="Wang G."/>
            <person name="Xiao Y."/>
        </authorList>
    </citation>
    <scope>NUCLEOTIDE SEQUENCE [LARGE SCALE GENOMIC DNA]</scope>
    <source>
        <strain evidence="2 3">36-1</strain>
    </source>
</reference>
<name>A0A2U3E599_PURLI</name>
<feature type="region of interest" description="Disordered" evidence="1">
    <location>
        <begin position="178"/>
        <end position="201"/>
    </location>
</feature>
<dbReference type="Proteomes" id="UP000245956">
    <property type="component" value="Unassembled WGS sequence"/>
</dbReference>